<dbReference type="AlphaFoldDB" id="A0A2T3ITQ8"/>
<dbReference type="Proteomes" id="UP000241222">
    <property type="component" value="Unassembled WGS sequence"/>
</dbReference>
<proteinExistence type="predicted"/>
<comment type="caution">
    <text evidence="1">The sequence shown here is derived from an EMBL/GenBank/DDBJ whole genome shotgun (WGS) entry which is preliminary data.</text>
</comment>
<accession>A0A2T3ITQ8</accession>
<keyword evidence="2" id="KW-1185">Reference proteome</keyword>
<reference evidence="1 2" key="1">
    <citation type="submission" date="2018-03" db="EMBL/GenBank/DDBJ databases">
        <title>Whole genome sequencing of Histamine producing bacteria.</title>
        <authorList>
            <person name="Butler K."/>
        </authorList>
    </citation>
    <scope>NUCLEOTIDE SEQUENCE [LARGE SCALE GENOMIC DNA]</scope>
    <source>
        <strain evidence="1 2">JCM 13586</strain>
    </source>
</reference>
<evidence type="ECO:0000313" key="2">
    <source>
        <dbReference type="Proteomes" id="UP000241222"/>
    </source>
</evidence>
<organism evidence="1 2">
    <name type="scientific">Photobacterium lutimaris</name>
    <dbReference type="NCBI Taxonomy" id="388278"/>
    <lineage>
        <taxon>Bacteria</taxon>
        <taxon>Pseudomonadati</taxon>
        <taxon>Pseudomonadota</taxon>
        <taxon>Gammaproteobacteria</taxon>
        <taxon>Vibrionales</taxon>
        <taxon>Vibrionaceae</taxon>
        <taxon>Photobacterium</taxon>
    </lineage>
</organism>
<protein>
    <submittedName>
        <fullName evidence="1">Uncharacterized protein</fullName>
    </submittedName>
</protein>
<dbReference type="RefSeq" id="WP_107350875.1">
    <property type="nucleotide sequence ID" value="NZ_PYMH01000013.1"/>
</dbReference>
<evidence type="ECO:0000313" key="1">
    <source>
        <dbReference type="EMBL" id="PSU31744.1"/>
    </source>
</evidence>
<name>A0A2T3ITQ8_9GAMM</name>
<gene>
    <name evidence="1" type="ORF">C9I99_21400</name>
</gene>
<sequence>MSATKLKSTLLINLATAIDRESNWMIRTSSEPMFHQTIDIVKQALVRGDTEITISRLNDYVGESITEHSITIENDKYIINKYCQGINYETLEFQDMVDYIKELYIIDLNK</sequence>
<dbReference type="EMBL" id="PYMH01000013">
    <property type="protein sequence ID" value="PSU31744.1"/>
    <property type="molecule type" value="Genomic_DNA"/>
</dbReference>